<evidence type="ECO:0000313" key="4">
    <source>
        <dbReference type="Proteomes" id="UP000821866"/>
    </source>
</evidence>
<reference evidence="3" key="2">
    <citation type="submission" date="2021-09" db="EMBL/GenBank/DDBJ databases">
        <authorList>
            <person name="Jia N."/>
            <person name="Wang J."/>
            <person name="Shi W."/>
            <person name="Du L."/>
            <person name="Sun Y."/>
            <person name="Zhan W."/>
            <person name="Jiang J."/>
            <person name="Wang Q."/>
            <person name="Zhang B."/>
            <person name="Ji P."/>
            <person name="Sakyi L.B."/>
            <person name="Cui X."/>
            <person name="Yuan T."/>
            <person name="Jiang B."/>
            <person name="Yang W."/>
            <person name="Lam T.T.-Y."/>
            <person name="Chang Q."/>
            <person name="Ding S."/>
            <person name="Wang X."/>
            <person name="Zhu J."/>
            <person name="Ruan X."/>
            <person name="Zhao L."/>
            <person name="Wei J."/>
            <person name="Que T."/>
            <person name="Du C."/>
            <person name="Cheng J."/>
            <person name="Dai P."/>
            <person name="Han X."/>
            <person name="Huang E."/>
            <person name="Gao Y."/>
            <person name="Liu J."/>
            <person name="Shao H."/>
            <person name="Ye R."/>
            <person name="Li L."/>
            <person name="Wei W."/>
            <person name="Wang X."/>
            <person name="Wang C."/>
            <person name="Huo Q."/>
            <person name="Li W."/>
            <person name="Guo W."/>
            <person name="Chen H."/>
            <person name="Chen S."/>
            <person name="Zhou L."/>
            <person name="Zhou L."/>
            <person name="Ni X."/>
            <person name="Tian J."/>
            <person name="Zhou Y."/>
            <person name="Sheng Y."/>
            <person name="Liu T."/>
            <person name="Pan Y."/>
            <person name="Xia L."/>
            <person name="Li J."/>
            <person name="Zhao F."/>
            <person name="Cao W."/>
        </authorList>
    </citation>
    <scope>NUCLEOTIDE SEQUENCE</scope>
    <source>
        <strain evidence="3">Rmic-2018</strain>
        <tissue evidence="3">Larvae</tissue>
    </source>
</reference>
<dbReference type="Proteomes" id="UP000821866">
    <property type="component" value="Chromosome 7"/>
</dbReference>
<dbReference type="Pfam" id="PF25298">
    <property type="entry name" value="Baculo_FP_2nd"/>
    <property type="match status" value="1"/>
</dbReference>
<dbReference type="EMBL" id="JABSTU010000009">
    <property type="protein sequence ID" value="KAH8022377.1"/>
    <property type="molecule type" value="Genomic_DNA"/>
</dbReference>
<protein>
    <recommendedName>
        <fullName evidence="2">FP protein C-terminal domain-containing protein</fullName>
    </recommendedName>
</protein>
<keyword evidence="1" id="KW-0175">Coiled coil</keyword>
<keyword evidence="4" id="KW-1185">Reference proteome</keyword>
<sequence>MNKELDVFQREIRKELRDFKKSVDYCSAVCDDIKPLSEEIRSLRKELADARKANDILMMETKKLRMKVEDLEAYTRANNLEIKGVPNEGDPSEVVQNICSAVGEPITSTDIDVCHRMGTKDPDVKNIIVRFVRREKRDAVLAKAKRARLSANKIGFQSTDPIFVNENLTQLGKQLLGATIAKKRGVGWKYVWTRNGKIFARKTESSEVLRIAERDDLEKMCR</sequence>
<gene>
    <name evidence="3" type="ORF">HPB51_023664</name>
</gene>
<comment type="caution">
    <text evidence="3">The sequence shown here is derived from an EMBL/GenBank/DDBJ whole genome shotgun (WGS) entry which is preliminary data.</text>
</comment>
<organism evidence="3 4">
    <name type="scientific">Rhipicephalus microplus</name>
    <name type="common">Cattle tick</name>
    <name type="synonym">Boophilus microplus</name>
    <dbReference type="NCBI Taxonomy" id="6941"/>
    <lineage>
        <taxon>Eukaryota</taxon>
        <taxon>Metazoa</taxon>
        <taxon>Ecdysozoa</taxon>
        <taxon>Arthropoda</taxon>
        <taxon>Chelicerata</taxon>
        <taxon>Arachnida</taxon>
        <taxon>Acari</taxon>
        <taxon>Parasitiformes</taxon>
        <taxon>Ixodida</taxon>
        <taxon>Ixodoidea</taxon>
        <taxon>Ixodidae</taxon>
        <taxon>Rhipicephalinae</taxon>
        <taxon>Rhipicephalus</taxon>
        <taxon>Boophilus</taxon>
    </lineage>
</organism>
<evidence type="ECO:0000313" key="3">
    <source>
        <dbReference type="EMBL" id="KAH8022377.1"/>
    </source>
</evidence>
<dbReference type="VEuPathDB" id="VectorBase:LOC119182907"/>
<name>A0A9J6DKJ0_RHIMP</name>
<reference evidence="3" key="1">
    <citation type="journal article" date="2020" name="Cell">
        <title>Large-Scale Comparative Analyses of Tick Genomes Elucidate Their Genetic Diversity and Vector Capacities.</title>
        <authorList>
            <consortium name="Tick Genome and Microbiome Consortium (TIGMIC)"/>
            <person name="Jia N."/>
            <person name="Wang J."/>
            <person name="Shi W."/>
            <person name="Du L."/>
            <person name="Sun Y."/>
            <person name="Zhan W."/>
            <person name="Jiang J.F."/>
            <person name="Wang Q."/>
            <person name="Zhang B."/>
            <person name="Ji P."/>
            <person name="Bell-Sakyi L."/>
            <person name="Cui X.M."/>
            <person name="Yuan T.T."/>
            <person name="Jiang B.G."/>
            <person name="Yang W.F."/>
            <person name="Lam T.T."/>
            <person name="Chang Q.C."/>
            <person name="Ding S.J."/>
            <person name="Wang X.J."/>
            <person name="Zhu J.G."/>
            <person name="Ruan X.D."/>
            <person name="Zhao L."/>
            <person name="Wei J.T."/>
            <person name="Ye R.Z."/>
            <person name="Que T.C."/>
            <person name="Du C.H."/>
            <person name="Zhou Y.H."/>
            <person name="Cheng J.X."/>
            <person name="Dai P.F."/>
            <person name="Guo W.B."/>
            <person name="Han X.H."/>
            <person name="Huang E.J."/>
            <person name="Li L.F."/>
            <person name="Wei W."/>
            <person name="Gao Y.C."/>
            <person name="Liu J.Z."/>
            <person name="Shao H.Z."/>
            <person name="Wang X."/>
            <person name="Wang C.C."/>
            <person name="Yang T.C."/>
            <person name="Huo Q.B."/>
            <person name="Li W."/>
            <person name="Chen H.Y."/>
            <person name="Chen S.E."/>
            <person name="Zhou L.G."/>
            <person name="Ni X.B."/>
            <person name="Tian J.H."/>
            <person name="Sheng Y."/>
            <person name="Liu T."/>
            <person name="Pan Y.S."/>
            <person name="Xia L.Y."/>
            <person name="Li J."/>
            <person name="Zhao F."/>
            <person name="Cao W.C."/>
        </authorList>
    </citation>
    <scope>NUCLEOTIDE SEQUENCE</scope>
    <source>
        <strain evidence="3">Rmic-2018</strain>
    </source>
</reference>
<dbReference type="Gene3D" id="3.30.70.1820">
    <property type="entry name" value="L1 transposable element, RRM domain"/>
    <property type="match status" value="1"/>
</dbReference>
<evidence type="ECO:0000256" key="1">
    <source>
        <dbReference type="SAM" id="Coils"/>
    </source>
</evidence>
<dbReference type="AlphaFoldDB" id="A0A9J6DKJ0"/>
<evidence type="ECO:0000259" key="2">
    <source>
        <dbReference type="Pfam" id="PF25298"/>
    </source>
</evidence>
<dbReference type="InterPro" id="IPR057251">
    <property type="entry name" value="FP_C"/>
</dbReference>
<accession>A0A9J6DKJ0</accession>
<feature type="domain" description="FP protein C-terminal" evidence="2">
    <location>
        <begin position="169"/>
        <end position="220"/>
    </location>
</feature>
<dbReference type="Gene3D" id="1.20.5.1700">
    <property type="match status" value="1"/>
</dbReference>
<proteinExistence type="predicted"/>
<feature type="coiled-coil region" evidence="1">
    <location>
        <begin position="33"/>
        <end position="60"/>
    </location>
</feature>